<comment type="pathway">
    <text evidence="2">Amino-acid biosynthesis; L-isoleucine biosynthesis; L-isoleucine from 2-oxobutanoate: step 4/4.</text>
</comment>
<dbReference type="GO" id="GO:0046394">
    <property type="term" value="P:carboxylic acid biosynthetic process"/>
    <property type="evidence" value="ECO:0007669"/>
    <property type="project" value="UniProtKB-ARBA"/>
</dbReference>
<evidence type="ECO:0000256" key="2">
    <source>
        <dbReference type="ARBA" id="ARBA00004824"/>
    </source>
</evidence>
<keyword evidence="11" id="KW-0032">Aminotransferase</keyword>
<dbReference type="InterPro" id="IPR043131">
    <property type="entry name" value="BCAT-like_N"/>
</dbReference>
<dbReference type="EMBL" id="SRSF01000001">
    <property type="protein sequence ID" value="THH41263.1"/>
    <property type="molecule type" value="Genomic_DNA"/>
</dbReference>
<comment type="caution">
    <text evidence="11">The sequence shown here is derived from an EMBL/GenBank/DDBJ whole genome shotgun (WGS) entry which is preliminary data.</text>
</comment>
<comment type="catalytic activity">
    <reaction evidence="10">
        <text>L-leucine + 2-oxoglutarate = 4-methyl-2-oxopentanoate + L-glutamate</text>
        <dbReference type="Rhea" id="RHEA:18321"/>
        <dbReference type="ChEBI" id="CHEBI:16810"/>
        <dbReference type="ChEBI" id="CHEBI:17865"/>
        <dbReference type="ChEBI" id="CHEBI:29985"/>
        <dbReference type="ChEBI" id="CHEBI:57427"/>
        <dbReference type="EC" id="2.6.1.42"/>
    </reaction>
</comment>
<dbReference type="InterPro" id="IPR043132">
    <property type="entry name" value="BCAT-like_C"/>
</dbReference>
<dbReference type="InterPro" id="IPR036038">
    <property type="entry name" value="Aminotransferase-like"/>
</dbReference>
<comment type="pathway">
    <text evidence="3">Amino-acid biosynthesis; L-valine biosynthesis; L-valine from pyruvate: step 4/4.</text>
</comment>
<dbReference type="PANTHER" id="PTHR42743">
    <property type="entry name" value="AMINO-ACID AMINOTRANSFERASE"/>
    <property type="match status" value="1"/>
</dbReference>
<dbReference type="EC" id="2.6.1.42" evidence="6"/>
<evidence type="ECO:0000256" key="1">
    <source>
        <dbReference type="ARBA" id="ARBA00001933"/>
    </source>
</evidence>
<dbReference type="Gene3D" id="3.20.10.10">
    <property type="entry name" value="D-amino Acid Aminotransferase, subunit A, domain 2"/>
    <property type="match status" value="1"/>
</dbReference>
<evidence type="ECO:0000256" key="5">
    <source>
        <dbReference type="ARBA" id="ARBA00009320"/>
    </source>
</evidence>
<dbReference type="GO" id="GO:0004084">
    <property type="term" value="F:branched-chain-amino-acid transaminase activity"/>
    <property type="evidence" value="ECO:0007669"/>
    <property type="project" value="UniProtKB-EC"/>
</dbReference>
<comment type="pathway">
    <text evidence="4">Amino-acid biosynthesis; L-leucine biosynthesis; L-leucine from 3-methyl-2-oxobutanoate: step 4/4.</text>
</comment>
<dbReference type="PANTHER" id="PTHR42743:SF11">
    <property type="entry name" value="AMINODEOXYCHORISMATE LYASE"/>
    <property type="match status" value="1"/>
</dbReference>
<reference evidence="11 12" key="1">
    <citation type="submission" date="2019-04" db="EMBL/GenBank/DDBJ databases">
        <title>Lewinella litorea sp. nov., isolated from a marine sand.</title>
        <authorList>
            <person name="Yoon J.-H."/>
        </authorList>
    </citation>
    <scope>NUCLEOTIDE SEQUENCE [LARGE SCALE GENOMIC DNA]</scope>
    <source>
        <strain evidence="11 12">HSMS-39</strain>
    </source>
</reference>
<dbReference type="Gene3D" id="3.30.470.10">
    <property type="match status" value="1"/>
</dbReference>
<sequence>MLDQVYLNGEILPAAEARLHVSDLSILRGYGVFDYFRYVDGEPRFLDDHLDRFRLSALGLGMELPFGRSELAAVILDMIDRNGGGEGGIRAVLTGGYAEDGYTPIDPNLLILPYAFTPPPAQRYTEGCSAMLHLYERQLPRVKSIDYLEGIRIQPLLREQGADYPLFVDRDRNVRESDRSNFMIVREGRLITPVEDVLLGITRKHLLVVAAQLGIPVEERCVSADELLSADEAIICSSIKGAMPISRVDGRTVGGGGAGPITRRLMRAWVEYA</sequence>
<dbReference type="Pfam" id="PF01063">
    <property type="entry name" value="Aminotran_4"/>
    <property type="match status" value="1"/>
</dbReference>
<evidence type="ECO:0000256" key="7">
    <source>
        <dbReference type="ARBA" id="ARBA00022898"/>
    </source>
</evidence>
<proteinExistence type="inferred from homology"/>
<organism evidence="11 12">
    <name type="scientific">Neolewinella litorea</name>
    <dbReference type="NCBI Taxonomy" id="2562452"/>
    <lineage>
        <taxon>Bacteria</taxon>
        <taxon>Pseudomonadati</taxon>
        <taxon>Bacteroidota</taxon>
        <taxon>Saprospiria</taxon>
        <taxon>Saprospirales</taxon>
        <taxon>Lewinellaceae</taxon>
        <taxon>Neolewinella</taxon>
    </lineage>
</organism>
<keyword evidence="11" id="KW-0808">Transferase</keyword>
<keyword evidence="7" id="KW-0663">Pyridoxal phosphate</keyword>
<dbReference type="GO" id="GO:0008652">
    <property type="term" value="P:amino acid biosynthetic process"/>
    <property type="evidence" value="ECO:0007669"/>
    <property type="project" value="UniProtKB-ARBA"/>
</dbReference>
<evidence type="ECO:0000256" key="9">
    <source>
        <dbReference type="ARBA" id="ARBA00048798"/>
    </source>
</evidence>
<name>A0A4V3XLK3_9BACT</name>
<dbReference type="SUPFAM" id="SSF56752">
    <property type="entry name" value="D-aminoacid aminotransferase-like PLP-dependent enzymes"/>
    <property type="match status" value="1"/>
</dbReference>
<comment type="catalytic activity">
    <reaction evidence="9">
        <text>L-isoleucine + 2-oxoglutarate = (S)-3-methyl-2-oxopentanoate + L-glutamate</text>
        <dbReference type="Rhea" id="RHEA:24801"/>
        <dbReference type="ChEBI" id="CHEBI:16810"/>
        <dbReference type="ChEBI" id="CHEBI:29985"/>
        <dbReference type="ChEBI" id="CHEBI:35146"/>
        <dbReference type="ChEBI" id="CHEBI:58045"/>
        <dbReference type="EC" id="2.6.1.42"/>
    </reaction>
</comment>
<comment type="similarity">
    <text evidence="5">Belongs to the class-IV pyridoxal-phosphate-dependent aminotransferase family.</text>
</comment>
<evidence type="ECO:0000256" key="6">
    <source>
        <dbReference type="ARBA" id="ARBA00013053"/>
    </source>
</evidence>
<comment type="cofactor">
    <cofactor evidence="1">
        <name>pyridoxal 5'-phosphate</name>
        <dbReference type="ChEBI" id="CHEBI:597326"/>
    </cofactor>
</comment>
<accession>A0A4V3XLK3</accession>
<evidence type="ECO:0000256" key="4">
    <source>
        <dbReference type="ARBA" id="ARBA00005072"/>
    </source>
</evidence>
<comment type="catalytic activity">
    <reaction evidence="8">
        <text>L-valine + 2-oxoglutarate = 3-methyl-2-oxobutanoate + L-glutamate</text>
        <dbReference type="Rhea" id="RHEA:24813"/>
        <dbReference type="ChEBI" id="CHEBI:11851"/>
        <dbReference type="ChEBI" id="CHEBI:16810"/>
        <dbReference type="ChEBI" id="CHEBI:29985"/>
        <dbReference type="ChEBI" id="CHEBI:57762"/>
        <dbReference type="EC" id="2.6.1.42"/>
    </reaction>
</comment>
<dbReference type="InterPro" id="IPR001544">
    <property type="entry name" value="Aminotrans_IV"/>
</dbReference>
<evidence type="ECO:0000313" key="12">
    <source>
        <dbReference type="Proteomes" id="UP000308528"/>
    </source>
</evidence>
<dbReference type="Proteomes" id="UP000308528">
    <property type="component" value="Unassembled WGS sequence"/>
</dbReference>
<dbReference type="AlphaFoldDB" id="A0A4V3XLK3"/>
<dbReference type="InterPro" id="IPR050571">
    <property type="entry name" value="Class-IV_PLP-Dep_Aminotrnsfr"/>
</dbReference>
<dbReference type="OrthoDB" id="9805628at2"/>
<gene>
    <name evidence="11" type="ORF">E4021_01300</name>
</gene>
<dbReference type="FunFam" id="3.20.10.10:FF:000002">
    <property type="entry name" value="D-alanine aminotransferase"/>
    <property type="match status" value="1"/>
</dbReference>
<keyword evidence="12" id="KW-1185">Reference proteome</keyword>
<evidence type="ECO:0000256" key="10">
    <source>
        <dbReference type="ARBA" id="ARBA00049229"/>
    </source>
</evidence>
<evidence type="ECO:0000256" key="3">
    <source>
        <dbReference type="ARBA" id="ARBA00004931"/>
    </source>
</evidence>
<protein>
    <recommendedName>
        <fullName evidence="6">branched-chain-amino-acid transaminase</fullName>
        <ecNumber evidence="6">2.6.1.42</ecNumber>
    </recommendedName>
</protein>
<dbReference type="RefSeq" id="WP_136456089.1">
    <property type="nucleotide sequence ID" value="NZ_SRSF01000001.1"/>
</dbReference>
<evidence type="ECO:0000256" key="8">
    <source>
        <dbReference type="ARBA" id="ARBA00048212"/>
    </source>
</evidence>
<evidence type="ECO:0000313" key="11">
    <source>
        <dbReference type="EMBL" id="THH41263.1"/>
    </source>
</evidence>